<dbReference type="OrthoDB" id="283383at2"/>
<feature type="transmembrane region" description="Helical" evidence="1">
    <location>
        <begin position="22"/>
        <end position="47"/>
    </location>
</feature>
<evidence type="ECO:0000313" key="3">
    <source>
        <dbReference type="Proteomes" id="UP000317429"/>
    </source>
</evidence>
<gene>
    <name evidence="2" type="ORF">Pla175_35800</name>
</gene>
<dbReference type="Proteomes" id="UP000317429">
    <property type="component" value="Chromosome"/>
</dbReference>
<dbReference type="RefSeq" id="WP_145288137.1">
    <property type="nucleotide sequence ID" value="NZ_CP036291.1"/>
</dbReference>
<dbReference type="NCBIfam" id="TIGR02532">
    <property type="entry name" value="IV_pilin_GFxxxE"/>
    <property type="match status" value="1"/>
</dbReference>
<dbReference type="Gene3D" id="3.30.700.10">
    <property type="entry name" value="Glycoprotein, Type 4 Pilin"/>
    <property type="match status" value="1"/>
</dbReference>
<dbReference type="PANTHER" id="PTHR30093:SF2">
    <property type="entry name" value="TYPE II SECRETION SYSTEM PROTEIN H"/>
    <property type="match status" value="1"/>
</dbReference>
<keyword evidence="1" id="KW-1133">Transmembrane helix</keyword>
<dbReference type="Pfam" id="PF07963">
    <property type="entry name" value="N_methyl"/>
    <property type="match status" value="1"/>
</dbReference>
<dbReference type="EMBL" id="CP036291">
    <property type="protein sequence ID" value="QDU90178.1"/>
    <property type="molecule type" value="Genomic_DNA"/>
</dbReference>
<evidence type="ECO:0000313" key="2">
    <source>
        <dbReference type="EMBL" id="QDU90178.1"/>
    </source>
</evidence>
<reference evidence="2 3" key="1">
    <citation type="submission" date="2019-02" db="EMBL/GenBank/DDBJ databases">
        <title>Deep-cultivation of Planctomycetes and their phenomic and genomic characterization uncovers novel biology.</title>
        <authorList>
            <person name="Wiegand S."/>
            <person name="Jogler M."/>
            <person name="Boedeker C."/>
            <person name="Pinto D."/>
            <person name="Vollmers J."/>
            <person name="Rivas-Marin E."/>
            <person name="Kohn T."/>
            <person name="Peeters S.H."/>
            <person name="Heuer A."/>
            <person name="Rast P."/>
            <person name="Oberbeckmann S."/>
            <person name="Bunk B."/>
            <person name="Jeske O."/>
            <person name="Meyerdierks A."/>
            <person name="Storesund J.E."/>
            <person name="Kallscheuer N."/>
            <person name="Luecker S."/>
            <person name="Lage O.M."/>
            <person name="Pohl T."/>
            <person name="Merkel B.J."/>
            <person name="Hornburger P."/>
            <person name="Mueller R.-W."/>
            <person name="Bruemmer F."/>
            <person name="Labrenz M."/>
            <person name="Spormann A.M."/>
            <person name="Op den Camp H."/>
            <person name="Overmann J."/>
            <person name="Amann R."/>
            <person name="Jetten M.S.M."/>
            <person name="Mascher T."/>
            <person name="Medema M.H."/>
            <person name="Devos D.P."/>
            <person name="Kaster A.-K."/>
            <person name="Ovreas L."/>
            <person name="Rohde M."/>
            <person name="Galperin M.Y."/>
            <person name="Jogler C."/>
        </authorList>
    </citation>
    <scope>NUCLEOTIDE SEQUENCE [LARGE SCALE GENOMIC DNA]</scope>
    <source>
        <strain evidence="2 3">Pla175</strain>
    </source>
</reference>
<keyword evidence="1" id="KW-0472">Membrane</keyword>
<dbReference type="SUPFAM" id="SSF54523">
    <property type="entry name" value="Pili subunits"/>
    <property type="match status" value="1"/>
</dbReference>
<dbReference type="KEGG" id="pnd:Pla175_35800"/>
<dbReference type="InterPro" id="IPR012902">
    <property type="entry name" value="N_methyl_site"/>
</dbReference>
<evidence type="ECO:0008006" key="4">
    <source>
        <dbReference type="Google" id="ProtNLM"/>
    </source>
</evidence>
<keyword evidence="3" id="KW-1185">Reference proteome</keyword>
<accession>A0A518DFE5</accession>
<protein>
    <recommendedName>
        <fullName evidence="4">Type II secretion system protein G</fullName>
    </recommendedName>
</protein>
<sequence length="358" mass="38429">MNNQPARAPLARHSSLSTHHSAFTLVELLVVITIIGILAGLITVAAVNAMKAAARTRIKAEINSFDQAIEDDKNNSGGVYPPNCQTDGAGPVDETAVYNELRRYLAKRFPRSREPDGLVRALAGVATSGNPNLPGGMTGSEAVVFWLGGFSSDVNFPISGEGGPSYIDSANLNSPMAQADPIENRRWALGIKPEQLAPRDPDGYFDQTDNRYLVYPDPTFNGRSRRINFWSYLAPGSPQPLVYMAAPQVSGLTLQNDPPAAGPAVAFSGQASDWSQLQNVYAIKRTNPTANIQNSVFANAGKFQILHCGIDHRWGVLPQVNASGVSPLLYPAGPFAASEYLADTLTNFTDSTLEDSQP</sequence>
<name>A0A518DFE5_9BACT</name>
<keyword evidence="1" id="KW-0812">Transmembrane</keyword>
<dbReference type="InterPro" id="IPR045584">
    <property type="entry name" value="Pilin-like"/>
</dbReference>
<dbReference type="PANTHER" id="PTHR30093">
    <property type="entry name" value="GENERAL SECRETION PATHWAY PROTEIN G"/>
    <property type="match status" value="1"/>
</dbReference>
<dbReference type="AlphaFoldDB" id="A0A518DFE5"/>
<proteinExistence type="predicted"/>
<evidence type="ECO:0000256" key="1">
    <source>
        <dbReference type="SAM" id="Phobius"/>
    </source>
</evidence>
<organism evidence="2 3">
    <name type="scientific">Pirellulimonas nuda</name>
    <dbReference type="NCBI Taxonomy" id="2528009"/>
    <lineage>
        <taxon>Bacteria</taxon>
        <taxon>Pseudomonadati</taxon>
        <taxon>Planctomycetota</taxon>
        <taxon>Planctomycetia</taxon>
        <taxon>Pirellulales</taxon>
        <taxon>Lacipirellulaceae</taxon>
        <taxon>Pirellulimonas</taxon>
    </lineage>
</organism>